<dbReference type="AlphaFoldDB" id="K1Y0D8"/>
<dbReference type="PANTHER" id="PTHR11686:SF62">
    <property type="entry name" value="GLUTATHIONE HYDROLASE"/>
    <property type="match status" value="1"/>
</dbReference>
<accession>K1Y0D8</accession>
<evidence type="ECO:0000313" key="5">
    <source>
        <dbReference type="EMBL" id="EKD18569.1"/>
    </source>
</evidence>
<sequence>MQYATALLLNVLALASSVSANPRRHSAKLGAVASECAVCSRIGTDILTAGGGNAADAIVATQLCVGVIAMYHSGVGGGGFATVRSEDGKYERLPRLPFVDFRETAPAAAFQDMYKAQTNLSLYGGLASAVPGELRGLEYIHQKYGSIPWKKLVQPSIKLARFGFAVTPDLVSYMGSSTFMVTDPTWAIDFAPNGTRLGLGDTMTRKRYADMLETVAKEGPNAFYYGAQAAATIQALQADQGTMSVADLANYTVVSRAVANITYRGFKINTGTAPSGGSVMSSIMKIIEGYDMSSPSRINESTHYLNEAMRFAYGQRTQLGDPAFFANLTAYQEGMYSDETAALVRSMIMPNVTLDVAAYNPNGYQILSDDGTSATVSADKSGLTIAMTSTINTIFGSRLMVPETGVIMNNEMNDFSIPNTTNAFGYIPTEANFIRPFKRPLSSIAPTIVEHPNGEVYICHASAGGSRIITEVAQHLWHTLDQNMTSAQALAQPRMHDQLSPNVASFEYGSDRYGLAGYSNQTTAYIASTGAAINFVAVGGSTAQALRLLPNGTFEAAGEPRQLNSAGYAV</sequence>
<dbReference type="STRING" id="1072389.K1Y0D8"/>
<dbReference type="InterPro" id="IPR043137">
    <property type="entry name" value="GGT_ssub_C"/>
</dbReference>
<comment type="catalytic activity">
    <reaction evidence="3">
        <text>an N-terminal (5-L-glutamyl)-[peptide] + an alpha-amino acid = 5-L-glutamyl amino acid + an N-terminal L-alpha-aminoacyl-[peptide]</text>
        <dbReference type="Rhea" id="RHEA:23904"/>
        <dbReference type="Rhea" id="RHEA-COMP:9780"/>
        <dbReference type="Rhea" id="RHEA-COMP:9795"/>
        <dbReference type="ChEBI" id="CHEBI:77644"/>
        <dbReference type="ChEBI" id="CHEBI:78597"/>
        <dbReference type="ChEBI" id="CHEBI:78599"/>
        <dbReference type="ChEBI" id="CHEBI:78608"/>
        <dbReference type="EC" id="2.3.2.2"/>
    </reaction>
</comment>
<dbReference type="InterPro" id="IPR043138">
    <property type="entry name" value="GGT_lsub"/>
</dbReference>
<feature type="binding site" evidence="2">
    <location>
        <position position="414"/>
    </location>
    <ligand>
        <name>L-glutamate</name>
        <dbReference type="ChEBI" id="CHEBI:29985"/>
    </ligand>
</feature>
<evidence type="ECO:0000313" key="6">
    <source>
        <dbReference type="Proteomes" id="UP000006753"/>
    </source>
</evidence>
<name>K1Y0D8_MARBU</name>
<dbReference type="GO" id="GO:0005886">
    <property type="term" value="C:plasma membrane"/>
    <property type="evidence" value="ECO:0007669"/>
    <property type="project" value="TreeGrafter"/>
</dbReference>
<dbReference type="OMA" id="GFMLVHL"/>
<dbReference type="InterPro" id="IPR000101">
    <property type="entry name" value="GGT_peptidase"/>
</dbReference>
<feature type="binding site" evidence="2">
    <location>
        <position position="102"/>
    </location>
    <ligand>
        <name>L-glutamate</name>
        <dbReference type="ChEBI" id="CHEBI:29985"/>
    </ligand>
</feature>
<feature type="chain" id="PRO_5003853327" description="Glutathione hydrolase" evidence="4">
    <location>
        <begin position="21"/>
        <end position="570"/>
    </location>
</feature>
<dbReference type="FunFam" id="3.60.20.40:FF:000008">
    <property type="entry name" value="Gamma-glutamyltranspeptidase (Eurofung)"/>
    <property type="match status" value="1"/>
</dbReference>
<feature type="binding site" evidence="2">
    <location>
        <begin position="390"/>
        <end position="392"/>
    </location>
    <ligand>
        <name>L-glutamate</name>
        <dbReference type="ChEBI" id="CHEBI:29985"/>
    </ligand>
</feature>
<evidence type="ECO:0000256" key="3">
    <source>
        <dbReference type="RuleBase" id="RU368068"/>
    </source>
</evidence>
<keyword evidence="6" id="KW-1185">Reference proteome</keyword>
<feature type="signal peptide" evidence="4">
    <location>
        <begin position="1"/>
        <end position="20"/>
    </location>
</feature>
<feature type="binding site" evidence="2">
    <location>
        <begin position="442"/>
        <end position="443"/>
    </location>
    <ligand>
        <name>L-glutamate</name>
        <dbReference type="ChEBI" id="CHEBI:29985"/>
    </ligand>
</feature>
<evidence type="ECO:0000256" key="1">
    <source>
        <dbReference type="PIRSR" id="PIRSR600101-1"/>
    </source>
</evidence>
<comment type="pathway">
    <text evidence="3">Sulfur metabolism; glutathione metabolism.</text>
</comment>
<keyword evidence="3" id="KW-0808">Transferase</keyword>
<evidence type="ECO:0000256" key="2">
    <source>
        <dbReference type="PIRSR" id="PIRSR600101-2"/>
    </source>
</evidence>
<dbReference type="Gene3D" id="1.10.246.130">
    <property type="match status" value="1"/>
</dbReference>
<dbReference type="EC" id="2.3.2.2" evidence="3"/>
<dbReference type="EMBL" id="JH921433">
    <property type="protein sequence ID" value="EKD18569.1"/>
    <property type="molecule type" value="Genomic_DNA"/>
</dbReference>
<keyword evidence="4" id="KW-0732">Signal</keyword>
<reference evidence="5 6" key="1">
    <citation type="journal article" date="2012" name="BMC Genomics">
        <title>Sequencing the genome of Marssonina brunnea reveals fungus-poplar co-evolution.</title>
        <authorList>
            <person name="Zhu S."/>
            <person name="Cao Y.-Z."/>
            <person name="Jiang C."/>
            <person name="Tan B.-Y."/>
            <person name="Wang Z."/>
            <person name="Feng S."/>
            <person name="Zhang L."/>
            <person name="Su X.-H."/>
            <person name="Brejova B."/>
            <person name="Vinar T."/>
            <person name="Xu M."/>
            <person name="Wang M.-X."/>
            <person name="Zhang S.-G."/>
            <person name="Huang M.-R."/>
            <person name="Wu R."/>
            <person name="Zhou Y."/>
        </authorList>
    </citation>
    <scope>NUCLEOTIDE SEQUENCE [LARGE SCALE GENOMIC DNA]</scope>
    <source>
        <strain evidence="5 6">MB_m1</strain>
    </source>
</reference>
<dbReference type="Gene3D" id="3.60.20.40">
    <property type="match status" value="1"/>
</dbReference>
<gene>
    <name evidence="5" type="ORF">MBM_03562</name>
</gene>
<dbReference type="EC" id="3.4.19.13" evidence="3"/>
<dbReference type="InterPro" id="IPR029055">
    <property type="entry name" value="Ntn_hydrolases_N"/>
</dbReference>
<dbReference type="Proteomes" id="UP000006753">
    <property type="component" value="Unassembled WGS sequence"/>
</dbReference>
<proteinExistence type="predicted"/>
<dbReference type="eggNOG" id="KOG2410">
    <property type="taxonomic scope" value="Eukaryota"/>
</dbReference>
<dbReference type="HOGENOM" id="CLU_014813_4_0_1"/>
<dbReference type="OrthoDB" id="1081007at2759"/>
<dbReference type="SUPFAM" id="SSF56235">
    <property type="entry name" value="N-terminal nucleophile aminohydrolases (Ntn hydrolases)"/>
    <property type="match status" value="1"/>
</dbReference>
<keyword evidence="3" id="KW-0012">Acyltransferase</keyword>
<comment type="function">
    <text evidence="3">Cleaves the gamma-glutamyl peptide bond of glutathione and glutathione conjugates.</text>
</comment>
<organism evidence="5 6">
    <name type="scientific">Marssonina brunnea f. sp. multigermtubi (strain MB_m1)</name>
    <name type="common">Marssonina leaf spot fungus</name>
    <dbReference type="NCBI Taxonomy" id="1072389"/>
    <lineage>
        <taxon>Eukaryota</taxon>
        <taxon>Fungi</taxon>
        <taxon>Dikarya</taxon>
        <taxon>Ascomycota</taxon>
        <taxon>Pezizomycotina</taxon>
        <taxon>Leotiomycetes</taxon>
        <taxon>Helotiales</taxon>
        <taxon>Drepanopezizaceae</taxon>
        <taxon>Drepanopeziza</taxon>
    </lineage>
</organism>
<dbReference type="GO" id="GO:0006751">
    <property type="term" value="P:glutathione catabolic process"/>
    <property type="evidence" value="ECO:0007669"/>
    <property type="project" value="UniProtKB-UniRule"/>
</dbReference>
<dbReference type="GO" id="GO:0103068">
    <property type="term" value="F:leukotriene C4 gamma-glutamyl transferase activity"/>
    <property type="evidence" value="ECO:0007669"/>
    <property type="project" value="UniProtKB-EC"/>
</dbReference>
<dbReference type="GO" id="GO:0036374">
    <property type="term" value="F:glutathione hydrolase activity"/>
    <property type="evidence" value="ECO:0007669"/>
    <property type="project" value="UniProtKB-UniRule"/>
</dbReference>
<comment type="catalytic activity">
    <reaction evidence="3">
        <text>an S-substituted glutathione + H2O = an S-substituted L-cysteinylglycine + L-glutamate</text>
        <dbReference type="Rhea" id="RHEA:59468"/>
        <dbReference type="ChEBI" id="CHEBI:15377"/>
        <dbReference type="ChEBI" id="CHEBI:29985"/>
        <dbReference type="ChEBI" id="CHEBI:90779"/>
        <dbReference type="ChEBI" id="CHEBI:143103"/>
        <dbReference type="EC" id="3.4.19.13"/>
    </reaction>
</comment>
<dbReference type="FunCoup" id="K1Y0D8">
    <property type="interactions" value="155"/>
</dbReference>
<dbReference type="KEGG" id="mbe:MBM_03562"/>
<feature type="binding site" evidence="2">
    <location>
        <position position="465"/>
    </location>
    <ligand>
        <name>L-glutamate</name>
        <dbReference type="ChEBI" id="CHEBI:29985"/>
    </ligand>
</feature>
<protein>
    <recommendedName>
        <fullName evidence="3">Glutathione hydrolase</fullName>
        <ecNumber evidence="3">2.3.2.2</ecNumber>
        <ecNumber evidence="3">3.4.19.13</ecNumber>
    </recommendedName>
    <alternativeName>
        <fullName evidence="3">Gamma-glutamyltransferase</fullName>
    </alternativeName>
    <alternativeName>
        <fullName evidence="3">Gamma-glutamyltranspeptidase</fullName>
    </alternativeName>
</protein>
<dbReference type="Pfam" id="PF01019">
    <property type="entry name" value="G_glu_transpept"/>
    <property type="match status" value="1"/>
</dbReference>
<dbReference type="InParanoid" id="K1Y0D8"/>
<comment type="catalytic activity">
    <reaction evidence="3">
        <text>glutathione + H2O = L-cysteinylglycine + L-glutamate</text>
        <dbReference type="Rhea" id="RHEA:28807"/>
        <dbReference type="ChEBI" id="CHEBI:15377"/>
        <dbReference type="ChEBI" id="CHEBI:29985"/>
        <dbReference type="ChEBI" id="CHEBI:57925"/>
        <dbReference type="ChEBI" id="CHEBI:61694"/>
        <dbReference type="EC" id="3.4.19.13"/>
    </reaction>
</comment>
<feature type="active site" description="Nucleophile" evidence="1">
    <location>
        <position position="372"/>
    </location>
</feature>
<dbReference type="UniPathway" id="UPA00204"/>
<dbReference type="PANTHER" id="PTHR11686">
    <property type="entry name" value="GAMMA GLUTAMYL TRANSPEPTIDASE"/>
    <property type="match status" value="1"/>
</dbReference>
<dbReference type="PRINTS" id="PR01210">
    <property type="entry name" value="GGTRANSPTASE"/>
</dbReference>
<evidence type="ECO:0000256" key="4">
    <source>
        <dbReference type="SAM" id="SignalP"/>
    </source>
</evidence>
<keyword evidence="3" id="KW-0378">Hydrolase</keyword>